<evidence type="ECO:0000313" key="2">
    <source>
        <dbReference type="EMBL" id="RPJ65236.1"/>
    </source>
</evidence>
<dbReference type="GO" id="GO:0004668">
    <property type="term" value="F:protein-arginine deiminase activity"/>
    <property type="evidence" value="ECO:0007669"/>
    <property type="project" value="InterPro"/>
</dbReference>
<dbReference type="SUPFAM" id="SSF55909">
    <property type="entry name" value="Pentein"/>
    <property type="match status" value="1"/>
</dbReference>
<dbReference type="OrthoDB" id="9808013at2"/>
<gene>
    <name evidence="2" type="ORF">DRW07_15110</name>
</gene>
<sequence length="349" mass="38526">MKQLMPEWAPCEAVILAWPDKHTDWAPWLADAQQTYLNLIDVINAAGAMVILLCKDASMTRVKDMLTASQRVLIVEASYNDTWVRDYAFLTCQSPDGPTPVEFSFNGWGQKFDASKDNMINKKVLASLCRKPLESSQVIAEGGALEIDDSGNLISTSLCLLNPKRNGAMSLSEYHDIFADMLGCSSFTAFENGHLDGDDTDGHIDTLVRFTPSQGIVIQACDNNPEDTHYQGLCDLVAECKTSFPEYQTFTLPLPNITNQDGDRLPASYANYLICNDSVLVPVYNQREDAEALRSIRNAYPGYRIVDVDCSTLINQFGSLHCITMQVPRGTLNDEVVAAVNNGVCIYAP</sequence>
<organism evidence="2 3">
    <name type="scientific">Alteromonas sediminis</name>
    <dbReference type="NCBI Taxonomy" id="2259342"/>
    <lineage>
        <taxon>Bacteria</taxon>
        <taxon>Pseudomonadati</taxon>
        <taxon>Pseudomonadota</taxon>
        <taxon>Gammaproteobacteria</taxon>
        <taxon>Alteromonadales</taxon>
        <taxon>Alteromonadaceae</taxon>
        <taxon>Alteromonas/Salinimonas group</taxon>
        <taxon>Alteromonas</taxon>
    </lineage>
</organism>
<evidence type="ECO:0000256" key="1">
    <source>
        <dbReference type="ARBA" id="ARBA00022801"/>
    </source>
</evidence>
<protein>
    <submittedName>
        <fullName evidence="2">Agmatine deiminase family protein</fullName>
    </submittedName>
</protein>
<dbReference type="InterPro" id="IPR007466">
    <property type="entry name" value="Peptidyl-Arg-deiminase_porph"/>
</dbReference>
<keyword evidence="1" id="KW-0378">Hydrolase</keyword>
<dbReference type="AlphaFoldDB" id="A0A3N5XZ08"/>
<dbReference type="GO" id="GO:0047632">
    <property type="term" value="F:agmatine deiminase activity"/>
    <property type="evidence" value="ECO:0007669"/>
    <property type="project" value="TreeGrafter"/>
</dbReference>
<dbReference type="Gene3D" id="3.75.10.10">
    <property type="entry name" value="L-arginine/glycine Amidinotransferase, Chain A"/>
    <property type="match status" value="1"/>
</dbReference>
<comment type="caution">
    <text evidence="2">The sequence shown here is derived from an EMBL/GenBank/DDBJ whole genome shotgun (WGS) entry which is preliminary data.</text>
</comment>
<proteinExistence type="predicted"/>
<keyword evidence="3" id="KW-1185">Reference proteome</keyword>
<dbReference type="PANTHER" id="PTHR31377">
    <property type="entry name" value="AGMATINE DEIMINASE-RELATED"/>
    <property type="match status" value="1"/>
</dbReference>
<accession>A0A3N5XZ08</accession>
<dbReference type="Proteomes" id="UP000275281">
    <property type="component" value="Unassembled WGS sequence"/>
</dbReference>
<reference evidence="2 3" key="1">
    <citation type="submission" date="2018-11" db="EMBL/GenBank/DDBJ databases">
        <authorList>
            <person name="Ye M.-Q."/>
            <person name="Du Z.-J."/>
        </authorList>
    </citation>
    <scope>NUCLEOTIDE SEQUENCE [LARGE SCALE GENOMIC DNA]</scope>
    <source>
        <strain evidence="2 3">U0105</strain>
    </source>
</reference>
<dbReference type="GO" id="GO:0009446">
    <property type="term" value="P:putrescine biosynthetic process"/>
    <property type="evidence" value="ECO:0007669"/>
    <property type="project" value="InterPro"/>
</dbReference>
<dbReference type="EMBL" id="RPOK01000005">
    <property type="protein sequence ID" value="RPJ65236.1"/>
    <property type="molecule type" value="Genomic_DNA"/>
</dbReference>
<dbReference type="PANTHER" id="PTHR31377:SF0">
    <property type="entry name" value="AGMATINE DEIMINASE-RELATED"/>
    <property type="match status" value="1"/>
</dbReference>
<evidence type="ECO:0000313" key="3">
    <source>
        <dbReference type="Proteomes" id="UP000275281"/>
    </source>
</evidence>
<dbReference type="RefSeq" id="WP_124028783.1">
    <property type="nucleotide sequence ID" value="NZ_JBHRSN010000014.1"/>
</dbReference>
<name>A0A3N5XZ08_9ALTE</name>
<dbReference type="Pfam" id="PF04371">
    <property type="entry name" value="PAD_porph"/>
    <property type="match status" value="1"/>
</dbReference>